<feature type="transmembrane region" description="Helical" evidence="1">
    <location>
        <begin position="6"/>
        <end position="25"/>
    </location>
</feature>
<dbReference type="eggNOG" id="ENOG5032UHU">
    <property type="taxonomic scope" value="Bacteria"/>
</dbReference>
<keyword evidence="1" id="KW-0812">Transmembrane</keyword>
<evidence type="ECO:0000313" key="3">
    <source>
        <dbReference type="Proteomes" id="UP000187280"/>
    </source>
</evidence>
<dbReference type="Proteomes" id="UP000187280">
    <property type="component" value="Unassembled WGS sequence"/>
</dbReference>
<dbReference type="EMBL" id="FNQS01000002">
    <property type="protein sequence ID" value="SDZ97783.1"/>
    <property type="molecule type" value="Genomic_DNA"/>
</dbReference>
<sequence length="106" mass="11232">MSEADKSVLSLFLIGLLIAVGKVLIGGKPISMGQFTGRLLLGGFVSMIAGVALIQFPTLSPIAINGIGAALGIAGYQTIELFLQRRARNQGDKDKSRDTNDNNRTE</sequence>
<dbReference type="AlphaFoldDB" id="A0A1H3XEL8"/>
<dbReference type="InterPro" id="IPR007633">
    <property type="entry name" value="Phage_P2_Holin"/>
</dbReference>
<protein>
    <submittedName>
        <fullName evidence="2">Phage holin family 2</fullName>
    </submittedName>
</protein>
<organism evidence="2 3">
    <name type="scientific">Lonsdalea quercina</name>
    <dbReference type="NCBI Taxonomy" id="71657"/>
    <lineage>
        <taxon>Bacteria</taxon>
        <taxon>Pseudomonadati</taxon>
        <taxon>Pseudomonadota</taxon>
        <taxon>Gammaproteobacteria</taxon>
        <taxon>Enterobacterales</taxon>
        <taxon>Pectobacteriaceae</taxon>
        <taxon>Lonsdalea</taxon>
    </lineage>
</organism>
<accession>A0A1H3XEL8</accession>
<feature type="transmembrane region" description="Helical" evidence="1">
    <location>
        <begin position="62"/>
        <end position="83"/>
    </location>
</feature>
<evidence type="ECO:0000313" key="2">
    <source>
        <dbReference type="EMBL" id="SDZ97783.1"/>
    </source>
</evidence>
<dbReference type="GO" id="GO:0044660">
    <property type="term" value="P:viral release via pore formation in host cell membrane"/>
    <property type="evidence" value="ECO:0007669"/>
    <property type="project" value="InterPro"/>
</dbReference>
<gene>
    <name evidence="2" type="ORF">SAMN02982996_00621</name>
</gene>
<dbReference type="Pfam" id="PF04550">
    <property type="entry name" value="Phage_holin_3_2"/>
    <property type="match status" value="1"/>
</dbReference>
<reference evidence="2 3" key="1">
    <citation type="submission" date="2016-10" db="EMBL/GenBank/DDBJ databases">
        <authorList>
            <person name="de Groot N.N."/>
        </authorList>
    </citation>
    <scope>NUCLEOTIDE SEQUENCE [LARGE SCALE GENOMIC DNA]</scope>
    <source>
        <strain evidence="2 3">ATCC 29281</strain>
    </source>
</reference>
<dbReference type="GeneID" id="97763551"/>
<keyword evidence="1" id="KW-1133">Transmembrane helix</keyword>
<name>A0A1H3XEL8_9GAMM</name>
<keyword evidence="1" id="KW-0472">Membrane</keyword>
<evidence type="ECO:0000256" key="1">
    <source>
        <dbReference type="SAM" id="Phobius"/>
    </source>
</evidence>
<dbReference type="RefSeq" id="WP_026742360.1">
    <property type="nucleotide sequence ID" value="NZ_FNQS01000002.1"/>
</dbReference>
<proteinExistence type="predicted"/>
<keyword evidence="3" id="KW-1185">Reference proteome</keyword>
<feature type="transmembrane region" description="Helical" evidence="1">
    <location>
        <begin position="37"/>
        <end position="56"/>
    </location>
</feature>